<keyword evidence="2" id="KW-1185">Reference proteome</keyword>
<evidence type="ECO:0000313" key="1">
    <source>
        <dbReference type="EMBL" id="KAK3078543.1"/>
    </source>
</evidence>
<dbReference type="Proteomes" id="UP001186974">
    <property type="component" value="Unassembled WGS sequence"/>
</dbReference>
<proteinExistence type="predicted"/>
<gene>
    <name evidence="1" type="ORF">LTS18_007249</name>
</gene>
<feature type="non-terminal residue" evidence="1">
    <location>
        <position position="66"/>
    </location>
</feature>
<evidence type="ECO:0000313" key="2">
    <source>
        <dbReference type="Proteomes" id="UP001186974"/>
    </source>
</evidence>
<accession>A0ACC3DPJ6</accession>
<sequence length="66" mass="7113">MSRSTTFLLNHVRAYATQAPRPLYTRLQSLAAAGYLGSAFTLPFVPPYLATKRAEANGSASTRAPL</sequence>
<name>A0ACC3DPJ6_9PEZI</name>
<organism evidence="1 2">
    <name type="scientific">Coniosporium uncinatum</name>
    <dbReference type="NCBI Taxonomy" id="93489"/>
    <lineage>
        <taxon>Eukaryota</taxon>
        <taxon>Fungi</taxon>
        <taxon>Dikarya</taxon>
        <taxon>Ascomycota</taxon>
        <taxon>Pezizomycotina</taxon>
        <taxon>Dothideomycetes</taxon>
        <taxon>Dothideomycetes incertae sedis</taxon>
        <taxon>Coniosporium</taxon>
    </lineage>
</organism>
<protein>
    <submittedName>
        <fullName evidence="1">Uncharacterized protein</fullName>
    </submittedName>
</protein>
<comment type="caution">
    <text evidence="1">The sequence shown here is derived from an EMBL/GenBank/DDBJ whole genome shotgun (WGS) entry which is preliminary data.</text>
</comment>
<dbReference type="EMBL" id="JAWDJW010001809">
    <property type="protein sequence ID" value="KAK3078543.1"/>
    <property type="molecule type" value="Genomic_DNA"/>
</dbReference>
<reference evidence="1" key="1">
    <citation type="submission" date="2024-09" db="EMBL/GenBank/DDBJ databases">
        <title>Black Yeasts Isolated from many extreme environments.</title>
        <authorList>
            <person name="Coleine C."/>
            <person name="Stajich J.E."/>
            <person name="Selbmann L."/>
        </authorList>
    </citation>
    <scope>NUCLEOTIDE SEQUENCE</scope>
    <source>
        <strain evidence="1">CCFEE 5737</strain>
    </source>
</reference>